<accession>A0ABS9SFB9</accession>
<proteinExistence type="predicted"/>
<protein>
    <submittedName>
        <fullName evidence="1">Uncharacterized protein</fullName>
    </submittedName>
</protein>
<organism evidence="1 2">
    <name type="scientific">Niabella ginsengisoli</name>
    <dbReference type="NCBI Taxonomy" id="522298"/>
    <lineage>
        <taxon>Bacteria</taxon>
        <taxon>Pseudomonadati</taxon>
        <taxon>Bacteroidota</taxon>
        <taxon>Chitinophagia</taxon>
        <taxon>Chitinophagales</taxon>
        <taxon>Chitinophagaceae</taxon>
        <taxon>Niabella</taxon>
    </lineage>
</organism>
<evidence type="ECO:0000313" key="2">
    <source>
        <dbReference type="Proteomes" id="UP001202248"/>
    </source>
</evidence>
<dbReference type="Proteomes" id="UP001202248">
    <property type="component" value="Unassembled WGS sequence"/>
</dbReference>
<evidence type="ECO:0000313" key="1">
    <source>
        <dbReference type="EMBL" id="MCH5597053.1"/>
    </source>
</evidence>
<name>A0ABS9SFB9_9BACT</name>
<reference evidence="1 2" key="1">
    <citation type="submission" date="2022-02" db="EMBL/GenBank/DDBJ databases">
        <authorList>
            <person name="Min J."/>
        </authorList>
    </citation>
    <scope>NUCLEOTIDE SEQUENCE [LARGE SCALE GENOMIC DNA]</scope>
    <source>
        <strain evidence="1 2">GR10-1</strain>
    </source>
</reference>
<comment type="caution">
    <text evidence="1">The sequence shown here is derived from an EMBL/GenBank/DDBJ whole genome shotgun (WGS) entry which is preliminary data.</text>
</comment>
<keyword evidence="2" id="KW-1185">Reference proteome</keyword>
<sequence length="221" mass="24649">MHRSEGGHIDCNAIGNNRYICRGFKNIRNAEALDNKEHMISFGKDWSGKVIKSDAFAGNINNGSIPSISNRFADIHIHTDQSPPSSGDIYGFIDEVIIDSNYIRYVATPNGLMYALILTNKQSAINFNLKYPRRPGITVQNADGSSIKYQPTFPQILVDEFDQIKGWGGASKELATAFLLAKYNTGVALLKEDDDGSFRRLITKETKDRNGNKIYTAYNCE</sequence>
<dbReference type="EMBL" id="JAKWBL010000001">
    <property type="protein sequence ID" value="MCH5597053.1"/>
    <property type="molecule type" value="Genomic_DNA"/>
</dbReference>
<gene>
    <name evidence="1" type="ORF">MKP09_03570</name>
</gene>
<dbReference type="RefSeq" id="WP_240826464.1">
    <property type="nucleotide sequence ID" value="NZ_JAKWBL010000001.1"/>
</dbReference>